<accession>A0ABN8Q6N2</accession>
<comment type="subcellular location">
    <subcellularLocation>
        <location evidence="1">Cell membrane</location>
        <topology evidence="1">Multi-pass membrane protein</topology>
    </subcellularLocation>
</comment>
<keyword evidence="13" id="KW-1185">Reference proteome</keyword>
<evidence type="ECO:0000256" key="10">
    <source>
        <dbReference type="SAM" id="Phobius"/>
    </source>
</evidence>
<evidence type="ECO:0000256" key="4">
    <source>
        <dbReference type="ARBA" id="ARBA00022989"/>
    </source>
</evidence>
<feature type="transmembrane region" description="Helical" evidence="10">
    <location>
        <begin position="269"/>
        <end position="291"/>
    </location>
</feature>
<evidence type="ECO:0000256" key="3">
    <source>
        <dbReference type="ARBA" id="ARBA00022692"/>
    </source>
</evidence>
<evidence type="ECO:0000256" key="5">
    <source>
        <dbReference type="ARBA" id="ARBA00023040"/>
    </source>
</evidence>
<evidence type="ECO:0000256" key="1">
    <source>
        <dbReference type="ARBA" id="ARBA00004651"/>
    </source>
</evidence>
<keyword evidence="6 10" id="KW-0472">Membrane</keyword>
<evidence type="ECO:0000256" key="7">
    <source>
        <dbReference type="ARBA" id="ARBA00023170"/>
    </source>
</evidence>
<dbReference type="Gene3D" id="1.20.1070.10">
    <property type="entry name" value="Rhodopsin 7-helix transmembrane proteins"/>
    <property type="match status" value="1"/>
</dbReference>
<evidence type="ECO:0000259" key="11">
    <source>
        <dbReference type="PROSITE" id="PS50262"/>
    </source>
</evidence>
<feature type="transmembrane region" description="Helical" evidence="10">
    <location>
        <begin position="23"/>
        <end position="51"/>
    </location>
</feature>
<dbReference type="PANTHER" id="PTHR24246:SF27">
    <property type="entry name" value="ADENOSINE RECEPTOR, ISOFORM A"/>
    <property type="match status" value="1"/>
</dbReference>
<keyword evidence="2" id="KW-1003">Cell membrane</keyword>
<dbReference type="SUPFAM" id="SSF81321">
    <property type="entry name" value="Family A G protein-coupled receptor-like"/>
    <property type="match status" value="1"/>
</dbReference>
<keyword evidence="4 10" id="KW-1133">Transmembrane helix</keyword>
<feature type="transmembrane region" description="Helical" evidence="10">
    <location>
        <begin position="63"/>
        <end position="89"/>
    </location>
</feature>
<organism evidence="12 13">
    <name type="scientific">Porites evermanni</name>
    <dbReference type="NCBI Taxonomy" id="104178"/>
    <lineage>
        <taxon>Eukaryota</taxon>
        <taxon>Metazoa</taxon>
        <taxon>Cnidaria</taxon>
        <taxon>Anthozoa</taxon>
        <taxon>Hexacorallia</taxon>
        <taxon>Scleractinia</taxon>
        <taxon>Fungiina</taxon>
        <taxon>Poritidae</taxon>
        <taxon>Porites</taxon>
    </lineage>
</organism>
<dbReference type="PRINTS" id="PR00237">
    <property type="entry name" value="GPCRRHODOPSN"/>
</dbReference>
<keyword evidence="5" id="KW-0297">G-protein coupled receptor</keyword>
<reference evidence="12 13" key="1">
    <citation type="submission" date="2022-05" db="EMBL/GenBank/DDBJ databases">
        <authorList>
            <consortium name="Genoscope - CEA"/>
            <person name="William W."/>
        </authorList>
    </citation>
    <scope>NUCLEOTIDE SEQUENCE [LARGE SCALE GENOMIC DNA]</scope>
</reference>
<gene>
    <name evidence="12" type="ORF">PEVE_00002779</name>
</gene>
<evidence type="ECO:0000256" key="9">
    <source>
        <dbReference type="ARBA" id="ARBA00023224"/>
    </source>
</evidence>
<keyword evidence="9" id="KW-0807">Transducer</keyword>
<feature type="transmembrane region" description="Helical" evidence="10">
    <location>
        <begin position="152"/>
        <end position="173"/>
    </location>
</feature>
<dbReference type="PANTHER" id="PTHR24246">
    <property type="entry name" value="OLFACTORY RECEPTOR AND ADENOSINE RECEPTOR"/>
    <property type="match status" value="1"/>
</dbReference>
<sequence length="338" mass="37409">MGDCYEGQNLTSSSSQVNYSPEVIAHVFLSALNIFLSVVAFLGNTLILFAFRKVSSIHPPTKLLFKCLAFTDLCVGLIAQPLYAAYILLDDVVRISCTFRNIAINVNNASSFILCGVSMFTSTAISVDRLFALVHGIRYRHVVTLKRVRAALACFWLIAICGVFLNVFLGYFIAETAGIAFVILSVLISLISYTKIFCGLRQHQSQLQLSGDEAQGQPKSAGFQLNIRKYKRTVSSIAWVQLALLACYLPYIISVIIITANGWSGKQKILSRSTTTLVYLNSSLNPLFYVWKIKEVKRAVKVILRRIFCLLGSGIQIDMRDSTQNTNSNVGGTLSRFA</sequence>
<dbReference type="InterPro" id="IPR000276">
    <property type="entry name" value="GPCR_Rhodpsn"/>
</dbReference>
<keyword evidence="8" id="KW-0325">Glycoprotein</keyword>
<evidence type="ECO:0000256" key="8">
    <source>
        <dbReference type="ARBA" id="ARBA00023180"/>
    </source>
</evidence>
<dbReference type="PROSITE" id="PS50262">
    <property type="entry name" value="G_PROTEIN_RECEP_F1_2"/>
    <property type="match status" value="1"/>
</dbReference>
<feature type="transmembrane region" description="Helical" evidence="10">
    <location>
        <begin position="179"/>
        <end position="198"/>
    </location>
</feature>
<dbReference type="EMBL" id="CALNXI010001163">
    <property type="protein sequence ID" value="CAH3158147.1"/>
    <property type="molecule type" value="Genomic_DNA"/>
</dbReference>
<evidence type="ECO:0000256" key="2">
    <source>
        <dbReference type="ARBA" id="ARBA00022475"/>
    </source>
</evidence>
<keyword evidence="3 10" id="KW-0812">Transmembrane</keyword>
<dbReference type="Proteomes" id="UP001159427">
    <property type="component" value="Unassembled WGS sequence"/>
</dbReference>
<proteinExistence type="predicted"/>
<dbReference type="InterPro" id="IPR017452">
    <property type="entry name" value="GPCR_Rhodpsn_7TM"/>
</dbReference>
<feature type="domain" description="G-protein coupled receptors family 1 profile" evidence="11">
    <location>
        <begin position="43"/>
        <end position="289"/>
    </location>
</feature>
<dbReference type="Pfam" id="PF00001">
    <property type="entry name" value="7tm_1"/>
    <property type="match status" value="2"/>
</dbReference>
<name>A0ABN8Q6N2_9CNID</name>
<evidence type="ECO:0000313" key="12">
    <source>
        <dbReference type="EMBL" id="CAH3158147.1"/>
    </source>
</evidence>
<evidence type="ECO:0000256" key="6">
    <source>
        <dbReference type="ARBA" id="ARBA00023136"/>
    </source>
</evidence>
<protein>
    <recommendedName>
        <fullName evidence="11">G-protein coupled receptors family 1 profile domain-containing protein</fullName>
    </recommendedName>
</protein>
<dbReference type="CDD" id="cd00637">
    <property type="entry name" value="7tm_classA_rhodopsin-like"/>
    <property type="match status" value="1"/>
</dbReference>
<feature type="transmembrane region" description="Helical" evidence="10">
    <location>
        <begin position="237"/>
        <end position="263"/>
    </location>
</feature>
<feature type="transmembrane region" description="Helical" evidence="10">
    <location>
        <begin position="109"/>
        <end position="131"/>
    </location>
</feature>
<evidence type="ECO:0000313" key="13">
    <source>
        <dbReference type="Proteomes" id="UP001159427"/>
    </source>
</evidence>
<keyword evidence="7" id="KW-0675">Receptor</keyword>
<comment type="caution">
    <text evidence="12">The sequence shown here is derived from an EMBL/GenBank/DDBJ whole genome shotgun (WGS) entry which is preliminary data.</text>
</comment>